<dbReference type="STRING" id="996801.BW723_04745"/>
<keyword evidence="1" id="KW-1133">Transmembrane helix</keyword>
<feature type="transmembrane region" description="Helical" evidence="1">
    <location>
        <begin position="21"/>
        <end position="40"/>
    </location>
</feature>
<feature type="transmembrane region" description="Helical" evidence="1">
    <location>
        <begin position="176"/>
        <end position="194"/>
    </location>
</feature>
<name>A0A1B8TUL5_9FLAO</name>
<reference evidence="3" key="1">
    <citation type="submission" date="2016-02" db="EMBL/GenBank/DDBJ databases">
        <title>Paenibacillus sp. LPB0068, isolated from Crassostrea gigas.</title>
        <authorList>
            <person name="Shin S.-K."/>
            <person name="Yi H."/>
        </authorList>
    </citation>
    <scope>NUCLEOTIDE SEQUENCE [LARGE SCALE GENOMIC DNA]</scope>
    <source>
        <strain evidence="3">KCTC 23969</strain>
    </source>
</reference>
<dbReference type="Proteomes" id="UP000092612">
    <property type="component" value="Unassembled WGS sequence"/>
</dbReference>
<dbReference type="EMBL" id="LSFL01000035">
    <property type="protein sequence ID" value="OBY63337.1"/>
    <property type="molecule type" value="Genomic_DNA"/>
</dbReference>
<comment type="caution">
    <text evidence="2">The sequence shown here is derived from an EMBL/GenBank/DDBJ whole genome shotgun (WGS) entry which is preliminary data.</text>
</comment>
<evidence type="ECO:0000256" key="1">
    <source>
        <dbReference type="SAM" id="Phobius"/>
    </source>
</evidence>
<organism evidence="2 3">
    <name type="scientific">Polaribacter reichenbachii</name>
    <dbReference type="NCBI Taxonomy" id="996801"/>
    <lineage>
        <taxon>Bacteria</taxon>
        <taxon>Pseudomonadati</taxon>
        <taxon>Bacteroidota</taxon>
        <taxon>Flavobacteriia</taxon>
        <taxon>Flavobacteriales</taxon>
        <taxon>Flavobacteriaceae</taxon>
    </lineage>
</organism>
<evidence type="ECO:0000313" key="2">
    <source>
        <dbReference type="EMBL" id="OBY63337.1"/>
    </source>
</evidence>
<dbReference type="AlphaFoldDB" id="A0A1B8TUL5"/>
<feature type="transmembrane region" description="Helical" evidence="1">
    <location>
        <begin position="69"/>
        <end position="93"/>
    </location>
</feature>
<protein>
    <submittedName>
        <fullName evidence="2">Uncharacterized protein</fullName>
    </submittedName>
</protein>
<gene>
    <name evidence="2" type="ORF">LPB301_10965</name>
</gene>
<feature type="transmembrane region" description="Helical" evidence="1">
    <location>
        <begin position="148"/>
        <end position="169"/>
    </location>
</feature>
<feature type="transmembrane region" description="Helical" evidence="1">
    <location>
        <begin position="114"/>
        <end position="136"/>
    </location>
</feature>
<dbReference type="OrthoDB" id="1203270at2"/>
<dbReference type="RefSeq" id="WP_076686336.1">
    <property type="nucleotide sequence ID" value="NZ_CP019337.1"/>
</dbReference>
<keyword evidence="1" id="KW-0472">Membrane</keyword>
<sequence length="451" mass="53865">MMLKKGYINRRNFSIHISKKKIFIGGFLGVFISLFFYAFLKLMSKLLSVLDAQINNYELILLTESQKNFYSFFVAFIAVNFSFSIIFEFFTNTPKKFFEKNSIKRRSILGLQRVTNWGFLNWFCRIAFVFGLLAFSLESQFLLAEVEYVIYLIIIVFIGQMWMSLRPFLKHQKLKIFLVFITSILLLTFTLSKIEIIDNDAINKAILSNNRLYNYKIDRVTSRYYNKSPRDRSLYFNLYFKEVNNTIIVKADVNYSDSKSETLSEIIEFFKGRYPKALKPYFNYILHIDKDLKMKDVKQIHQILQNQGVQKIYYSLKDEQKPFYFRSKKFFENKLNDYKLEEIKSKPIKIEILDNGKFYYQNDSISKQELRTIIVDKIKHEGVSPFIITFNNNTSFKAYFEVISLTKNIINEFRDNYTQKGYQQEYNSLSENIKKEIKAKIYWVFIDDLKQ</sequence>
<keyword evidence="3" id="KW-1185">Reference proteome</keyword>
<accession>A0A1B8TUL5</accession>
<proteinExistence type="predicted"/>
<keyword evidence="1" id="KW-0812">Transmembrane</keyword>
<evidence type="ECO:0000313" key="3">
    <source>
        <dbReference type="Proteomes" id="UP000092612"/>
    </source>
</evidence>
<dbReference type="KEGG" id="prn:BW723_04745"/>